<dbReference type="InterPro" id="IPR002347">
    <property type="entry name" value="SDR_fam"/>
</dbReference>
<dbReference type="GeneID" id="106160831"/>
<dbReference type="STRING" id="7574.A0A1S3I490"/>
<dbReference type="Pfam" id="PF00106">
    <property type="entry name" value="adh_short"/>
    <property type="match status" value="1"/>
</dbReference>
<evidence type="ECO:0000313" key="4">
    <source>
        <dbReference type="RefSeq" id="XP_013393048.1"/>
    </source>
</evidence>
<sequence>MDIQGAALVGLCYIPVLYFAYSAFATDPVTAAAGLVILAMSAYILLETMSHGSVSSSNKAVFITGCDSGFGYSLAERLDELGFKVFAACLFHDGDGAKALRERCSNRLHIVQLNVSSDQQVQEALTFVRENLGDSDLWAVVNNAGIGMFGELEWVKIEDLQKVMDVNAVGPVRIIKAFLPLLRKSKENPRIVNVNSVAGRFTLACGVPYSMSKHACIAFTDGLRRELKKFNIDVVSVEPTLYKTPLGNPDTLKKNSEQQWEQLSTDVKSDYGQGYFDALCKVLPARFQAMASDNVDAVIATLVTAVTIIKPKRRYIPRLTASFRVWILEKLPYSIQDRLLVAFQPKVAVAWAKGRET</sequence>
<dbReference type="RefSeq" id="XP_013393048.1">
    <property type="nucleotide sequence ID" value="XM_013537594.1"/>
</dbReference>
<dbReference type="PANTHER" id="PTHR43313:SF36">
    <property type="entry name" value="D-BETA-HYDROXYBUTYRATE DEHYDROGENASE, MITOCHONDRIAL"/>
    <property type="match status" value="1"/>
</dbReference>
<keyword evidence="2" id="KW-0472">Membrane</keyword>
<dbReference type="GO" id="GO:0008202">
    <property type="term" value="P:steroid metabolic process"/>
    <property type="evidence" value="ECO:0007669"/>
    <property type="project" value="TreeGrafter"/>
</dbReference>
<dbReference type="OMA" id="DDYASEM"/>
<keyword evidence="2" id="KW-1133">Transmembrane helix</keyword>
<dbReference type="InterPro" id="IPR036291">
    <property type="entry name" value="NAD(P)-bd_dom_sf"/>
</dbReference>
<evidence type="ECO:0000256" key="2">
    <source>
        <dbReference type="SAM" id="Phobius"/>
    </source>
</evidence>
<keyword evidence="2" id="KW-0812">Transmembrane</keyword>
<organism evidence="3 4">
    <name type="scientific">Lingula anatina</name>
    <name type="common">Brachiopod</name>
    <name type="synonym">Lingula unguis</name>
    <dbReference type="NCBI Taxonomy" id="7574"/>
    <lineage>
        <taxon>Eukaryota</taxon>
        <taxon>Metazoa</taxon>
        <taxon>Spiralia</taxon>
        <taxon>Lophotrochozoa</taxon>
        <taxon>Brachiopoda</taxon>
        <taxon>Linguliformea</taxon>
        <taxon>Lingulata</taxon>
        <taxon>Lingulida</taxon>
        <taxon>Linguloidea</taxon>
        <taxon>Lingulidae</taxon>
        <taxon>Lingula</taxon>
    </lineage>
</organism>
<dbReference type="Proteomes" id="UP000085678">
    <property type="component" value="Unplaced"/>
</dbReference>
<gene>
    <name evidence="4" type="primary">LOC106160831</name>
</gene>
<dbReference type="PRINTS" id="PR00080">
    <property type="entry name" value="SDRFAMILY"/>
</dbReference>
<comment type="similarity">
    <text evidence="1">Belongs to the short-chain dehydrogenases/reductases (SDR) family.</text>
</comment>
<dbReference type="SUPFAM" id="SSF51735">
    <property type="entry name" value="NAD(P)-binding Rossmann-fold domains"/>
    <property type="match status" value="1"/>
</dbReference>
<dbReference type="KEGG" id="lak:106160831"/>
<dbReference type="FunCoup" id="A0A1S3I490">
    <property type="interactions" value="19"/>
</dbReference>
<dbReference type="GO" id="GO:0016491">
    <property type="term" value="F:oxidoreductase activity"/>
    <property type="evidence" value="ECO:0007669"/>
    <property type="project" value="TreeGrafter"/>
</dbReference>
<dbReference type="PANTHER" id="PTHR43313">
    <property type="entry name" value="SHORT-CHAIN DEHYDROGENASE/REDUCTASE FAMILY 9C"/>
    <property type="match status" value="1"/>
</dbReference>
<dbReference type="PRINTS" id="PR00081">
    <property type="entry name" value="GDHRDH"/>
</dbReference>
<name>A0A1S3I490_LINAN</name>
<protein>
    <submittedName>
        <fullName evidence="4">Retinol dehydrogenase 7</fullName>
    </submittedName>
</protein>
<reference evidence="4" key="1">
    <citation type="submission" date="2025-08" db="UniProtKB">
        <authorList>
            <consortium name="RefSeq"/>
        </authorList>
    </citation>
    <scope>IDENTIFICATION</scope>
    <source>
        <tissue evidence="4">Gonads</tissue>
    </source>
</reference>
<dbReference type="OrthoDB" id="5296at2759"/>
<dbReference type="AlphaFoldDB" id="A0A1S3I490"/>
<proteinExistence type="inferred from homology"/>
<evidence type="ECO:0000256" key="1">
    <source>
        <dbReference type="RuleBase" id="RU000363"/>
    </source>
</evidence>
<feature type="transmembrane region" description="Helical" evidence="2">
    <location>
        <begin position="30"/>
        <end position="46"/>
    </location>
</feature>
<accession>A0A1S3I490</accession>
<dbReference type="Gene3D" id="3.40.50.720">
    <property type="entry name" value="NAD(P)-binding Rossmann-like Domain"/>
    <property type="match status" value="1"/>
</dbReference>
<feature type="transmembrane region" description="Helical" evidence="2">
    <location>
        <begin position="7"/>
        <end position="24"/>
    </location>
</feature>
<keyword evidence="3" id="KW-1185">Reference proteome</keyword>
<evidence type="ECO:0000313" key="3">
    <source>
        <dbReference type="Proteomes" id="UP000085678"/>
    </source>
</evidence>
<dbReference type="InParanoid" id="A0A1S3I490"/>